<dbReference type="AlphaFoldDB" id="A0A0E9TAT0"/>
<organism evidence="1">
    <name type="scientific">Anguilla anguilla</name>
    <name type="common">European freshwater eel</name>
    <name type="synonym">Muraena anguilla</name>
    <dbReference type="NCBI Taxonomy" id="7936"/>
    <lineage>
        <taxon>Eukaryota</taxon>
        <taxon>Metazoa</taxon>
        <taxon>Chordata</taxon>
        <taxon>Craniata</taxon>
        <taxon>Vertebrata</taxon>
        <taxon>Euteleostomi</taxon>
        <taxon>Actinopterygii</taxon>
        <taxon>Neopterygii</taxon>
        <taxon>Teleostei</taxon>
        <taxon>Anguilliformes</taxon>
        <taxon>Anguillidae</taxon>
        <taxon>Anguilla</taxon>
    </lineage>
</organism>
<proteinExistence type="predicted"/>
<reference evidence="1" key="1">
    <citation type="submission" date="2014-11" db="EMBL/GenBank/DDBJ databases">
        <authorList>
            <person name="Amaro Gonzalez C."/>
        </authorList>
    </citation>
    <scope>NUCLEOTIDE SEQUENCE</scope>
</reference>
<dbReference type="EMBL" id="GBXM01057788">
    <property type="protein sequence ID" value="JAH50789.1"/>
    <property type="molecule type" value="Transcribed_RNA"/>
</dbReference>
<reference evidence="1" key="2">
    <citation type="journal article" date="2015" name="Fish Shellfish Immunol.">
        <title>Early steps in the European eel (Anguilla anguilla)-Vibrio vulnificus interaction in the gills: Role of the RtxA13 toxin.</title>
        <authorList>
            <person name="Callol A."/>
            <person name="Pajuelo D."/>
            <person name="Ebbesson L."/>
            <person name="Teles M."/>
            <person name="MacKenzie S."/>
            <person name="Amaro C."/>
        </authorList>
    </citation>
    <scope>NUCLEOTIDE SEQUENCE</scope>
</reference>
<name>A0A0E9TAT0_ANGAN</name>
<protein>
    <submittedName>
        <fullName evidence="1">Uncharacterized protein</fullName>
    </submittedName>
</protein>
<sequence>MKKVMPVLRSNSSKAIVTLM</sequence>
<accession>A0A0E9TAT0</accession>
<evidence type="ECO:0000313" key="1">
    <source>
        <dbReference type="EMBL" id="JAH50789.1"/>
    </source>
</evidence>